<reference evidence="8" key="1">
    <citation type="submission" date="2016-08" db="EMBL/GenBank/DDBJ databases">
        <authorList>
            <person name="Tseng S.-P."/>
            <person name="Yang T.-Y."/>
        </authorList>
    </citation>
    <scope>NUCLEOTIDE SEQUENCE</scope>
    <source>
        <strain evidence="8">TXG-24</strain>
    </source>
</reference>
<dbReference type="GO" id="GO:0005351">
    <property type="term" value="F:carbohydrate:proton symporter activity"/>
    <property type="evidence" value="ECO:0007669"/>
    <property type="project" value="TreeGrafter"/>
</dbReference>
<dbReference type="PROSITE" id="PS50850">
    <property type="entry name" value="MFS"/>
    <property type="match status" value="1"/>
</dbReference>
<dbReference type="CDD" id="cd17316">
    <property type="entry name" value="MFS_SV2_like"/>
    <property type="match status" value="1"/>
</dbReference>
<dbReference type="Pfam" id="PF00083">
    <property type="entry name" value="Sugar_tr"/>
    <property type="match status" value="1"/>
</dbReference>
<keyword evidence="4" id="KW-0812">Transmembrane</keyword>
<evidence type="ECO:0000256" key="6">
    <source>
        <dbReference type="ARBA" id="ARBA00023136"/>
    </source>
</evidence>
<dbReference type="InterPro" id="IPR020846">
    <property type="entry name" value="MFS_dom"/>
</dbReference>
<dbReference type="PANTHER" id="PTHR48022">
    <property type="entry name" value="PLASTIDIC GLUCOSE TRANSPORTER 4"/>
    <property type="match status" value="1"/>
</dbReference>
<evidence type="ECO:0000259" key="7">
    <source>
        <dbReference type="PROSITE" id="PS50850"/>
    </source>
</evidence>
<dbReference type="EMBL" id="KX774480">
    <property type="protein sequence ID" value="AQX82958.1"/>
    <property type="molecule type" value="Genomic_DNA"/>
</dbReference>
<dbReference type="InterPro" id="IPR036259">
    <property type="entry name" value="MFS_trans_sf"/>
</dbReference>
<dbReference type="Gene3D" id="1.20.1250.20">
    <property type="entry name" value="MFS general substrate transporter like domains"/>
    <property type="match status" value="1"/>
</dbReference>
<evidence type="ECO:0000256" key="1">
    <source>
        <dbReference type="ARBA" id="ARBA00004651"/>
    </source>
</evidence>
<dbReference type="PROSITE" id="PS00217">
    <property type="entry name" value="SUGAR_TRANSPORT_2"/>
    <property type="match status" value="1"/>
</dbReference>
<dbReference type="PROSITE" id="PS00216">
    <property type="entry name" value="SUGAR_TRANSPORT_1"/>
    <property type="match status" value="1"/>
</dbReference>
<accession>A0A1U9VX02</accession>
<sequence>MVLASETITIHTKQDIIDYVNERKTTKRTSLLLIIVLGTIFLDAYDLTILGTATDQLTQEFKLSPTYLSFIMTAMPFGALFGAAIGGFYADKLGRKLILSVSLISLIIGAIGAALSPAPAILLCFRLLMGFAIGMDSPVAFTFIAEISNKKDKGRNVNYWQVVWYIAVVSSALIVILLYSLGTGAWLWRYSVALGAVFATIILVLRLFYLSESPSWSMKNKTLTEASKELEKNYNINVNIEPNKGEDESFSKTEVKNPLRTLFNKRYRKRTILATSIATLQGMQYYAIGLYIPLIAIYIIGENKIESLSGTALINIAGIIGGLTGALLTTKYGARKLTIAGFSIVGTAMIIIGLFYGHTYTWLIALMVAFFLFGHSGGPGTQGKAIAALSYPTILRGKGTGFVESVSRFGSMFGTFIFPIILANLGLNKTMLLLALVPIVGLIITTYIKWEPVGKDVEHEDQYIEKV</sequence>
<dbReference type="InterPro" id="IPR050360">
    <property type="entry name" value="MFS_Sugar_Transporters"/>
</dbReference>
<keyword evidence="3" id="KW-0813">Transport</keyword>
<evidence type="ECO:0000256" key="4">
    <source>
        <dbReference type="ARBA" id="ARBA00022692"/>
    </source>
</evidence>
<keyword evidence="6" id="KW-0472">Membrane</keyword>
<dbReference type="InterPro" id="IPR005829">
    <property type="entry name" value="Sugar_transporter_CS"/>
</dbReference>
<dbReference type="InterPro" id="IPR005828">
    <property type="entry name" value="MFS_sugar_transport-like"/>
</dbReference>
<comment type="subcellular location">
    <subcellularLocation>
        <location evidence="1">Cell membrane</location>
        <topology evidence="1">Multi-pass membrane protein</topology>
    </subcellularLocation>
</comment>
<comment type="similarity">
    <text evidence="2">Belongs to the major facilitator superfamily. Sugar transporter (TC 2.A.1.1) family.</text>
</comment>
<proteinExistence type="inferred from homology"/>
<name>A0A1U9VX02_MAMSC</name>
<organism evidence="8">
    <name type="scientific">Mammaliicoccus sciuri</name>
    <name type="common">Staphylococcus sciuri</name>
    <dbReference type="NCBI Taxonomy" id="1296"/>
    <lineage>
        <taxon>Bacteria</taxon>
        <taxon>Bacillati</taxon>
        <taxon>Bacillota</taxon>
        <taxon>Bacilli</taxon>
        <taxon>Bacillales</taxon>
        <taxon>Staphylococcaceae</taxon>
        <taxon>Mammaliicoccus</taxon>
    </lineage>
</organism>
<evidence type="ECO:0000256" key="2">
    <source>
        <dbReference type="ARBA" id="ARBA00010992"/>
    </source>
</evidence>
<evidence type="ECO:0000256" key="3">
    <source>
        <dbReference type="ARBA" id="ARBA00022448"/>
    </source>
</evidence>
<protein>
    <submittedName>
        <fullName evidence="8">Major facilitator family transporter-like protein</fullName>
    </submittedName>
</protein>
<dbReference type="RefSeq" id="WP_070373369.1">
    <property type="nucleotide sequence ID" value="NZ_CP120140.1"/>
</dbReference>
<evidence type="ECO:0000256" key="5">
    <source>
        <dbReference type="ARBA" id="ARBA00022989"/>
    </source>
</evidence>
<dbReference type="AlphaFoldDB" id="A0A1U9VX02"/>
<dbReference type="GO" id="GO:0005886">
    <property type="term" value="C:plasma membrane"/>
    <property type="evidence" value="ECO:0007669"/>
    <property type="project" value="UniProtKB-SubCell"/>
</dbReference>
<reference evidence="8" key="2">
    <citation type="journal article" date="2017" name="Sci. Rep.">
        <title>mecA-related structure in methicillin-resistant coagulase-negative staphylococci from street food in Taiwan.</title>
        <authorList>
            <person name="Yang T.Y."/>
            <person name="Hung W.W."/>
            <person name="Lin L."/>
            <person name="Hung W.C."/>
            <person name="Tseng S.P."/>
        </authorList>
    </citation>
    <scope>NUCLEOTIDE SEQUENCE</scope>
    <source>
        <strain evidence="8">TXG-24</strain>
    </source>
</reference>
<keyword evidence="5" id="KW-1133">Transmembrane helix</keyword>
<evidence type="ECO:0000313" key="8">
    <source>
        <dbReference type="EMBL" id="AQX82958.1"/>
    </source>
</evidence>
<dbReference type="PANTHER" id="PTHR48022:SF2">
    <property type="entry name" value="PLASTIDIC GLUCOSE TRANSPORTER 4"/>
    <property type="match status" value="1"/>
</dbReference>
<feature type="domain" description="Major facilitator superfamily (MFS) profile" evidence="7">
    <location>
        <begin position="32"/>
        <end position="453"/>
    </location>
</feature>
<dbReference type="SUPFAM" id="SSF103473">
    <property type="entry name" value="MFS general substrate transporter"/>
    <property type="match status" value="1"/>
</dbReference>